<dbReference type="PANTHER" id="PTHR21592">
    <property type="entry name" value="CHROMOSOME UNDETERMINED SCAFFOLD_25, WHOLE GENOME SHOTGUN SEQUENCE"/>
    <property type="match status" value="1"/>
</dbReference>
<name>A0A2G9TD42_TELCI</name>
<gene>
    <name evidence="2" type="ORF">TELCIR_22735</name>
</gene>
<proteinExistence type="predicted"/>
<dbReference type="EMBL" id="KZ383783">
    <property type="protein sequence ID" value="PIO55874.1"/>
    <property type="molecule type" value="Genomic_DNA"/>
</dbReference>
<dbReference type="Proteomes" id="UP000230423">
    <property type="component" value="Unassembled WGS sequence"/>
</dbReference>
<evidence type="ECO:0000313" key="2">
    <source>
        <dbReference type="EMBL" id="PIO55874.1"/>
    </source>
</evidence>
<feature type="region of interest" description="Disordered" evidence="1">
    <location>
        <begin position="1"/>
        <end position="56"/>
    </location>
</feature>
<evidence type="ECO:0000256" key="1">
    <source>
        <dbReference type="SAM" id="MobiDB-lite"/>
    </source>
</evidence>
<keyword evidence="3" id="KW-1185">Reference proteome</keyword>
<dbReference type="OrthoDB" id="5875811at2759"/>
<protein>
    <submittedName>
        <fullName evidence="2">Uncharacterized protein</fullName>
    </submittedName>
</protein>
<reference evidence="2 3" key="1">
    <citation type="submission" date="2015-09" db="EMBL/GenBank/DDBJ databases">
        <title>Draft genome of the parasitic nematode Teladorsagia circumcincta isolate WARC Sus (inbred).</title>
        <authorList>
            <person name="Mitreva M."/>
        </authorList>
    </citation>
    <scope>NUCLEOTIDE SEQUENCE [LARGE SCALE GENOMIC DNA]</scope>
    <source>
        <strain evidence="2 3">S</strain>
    </source>
</reference>
<accession>A0A2G9TD42</accession>
<evidence type="ECO:0000313" key="3">
    <source>
        <dbReference type="Proteomes" id="UP000230423"/>
    </source>
</evidence>
<sequence length="90" mass="9169">MAATFDPNYQTLAGLNNEDVFKPKGGPPPPPPKPAGGAFGGAPQKIQAPKPGGGPKMVATFDPNYQTLAGLNNEDVFKPKAGGGAFGGRY</sequence>
<dbReference type="InterPro" id="IPR004296">
    <property type="entry name" value="DUF236"/>
</dbReference>
<dbReference type="PANTHER" id="PTHR21592:SF23">
    <property type="entry name" value="DAUER UP-REGULATED"/>
    <property type="match status" value="1"/>
</dbReference>
<dbReference type="Pfam" id="PF03057">
    <property type="entry name" value="DUF236"/>
    <property type="match status" value="2"/>
</dbReference>
<organism evidence="2 3">
    <name type="scientific">Teladorsagia circumcincta</name>
    <name type="common">Brown stomach worm</name>
    <name type="synonym">Ostertagia circumcincta</name>
    <dbReference type="NCBI Taxonomy" id="45464"/>
    <lineage>
        <taxon>Eukaryota</taxon>
        <taxon>Metazoa</taxon>
        <taxon>Ecdysozoa</taxon>
        <taxon>Nematoda</taxon>
        <taxon>Chromadorea</taxon>
        <taxon>Rhabditida</taxon>
        <taxon>Rhabditina</taxon>
        <taxon>Rhabditomorpha</taxon>
        <taxon>Strongyloidea</taxon>
        <taxon>Trichostrongylidae</taxon>
        <taxon>Teladorsagia</taxon>
    </lineage>
</organism>
<dbReference type="AlphaFoldDB" id="A0A2G9TD42"/>
<feature type="compositionally biased region" description="Pro residues" evidence="1">
    <location>
        <begin position="25"/>
        <end position="34"/>
    </location>
</feature>